<dbReference type="PANTHER" id="PTHR37308">
    <property type="entry name" value="INTEGRAL MEMBRANE PROTEIN"/>
    <property type="match status" value="1"/>
</dbReference>
<keyword evidence="1" id="KW-1133">Transmembrane helix</keyword>
<evidence type="ECO:0000313" key="3">
    <source>
        <dbReference type="Proteomes" id="UP000220840"/>
    </source>
</evidence>
<reference evidence="2 3" key="1">
    <citation type="submission" date="2017-10" db="EMBL/GenBank/DDBJ databases">
        <title>Effective Description of Clostridium neonatale sp. nov. linked to necrotizing enterocolitis in neonates and a clarification of species assignable to the genus Clostridium (Prazmowski 1880) emend. Lawson and Rainey 2016.</title>
        <authorList>
            <person name="Bernard K."/>
            <person name="Burdz T."/>
            <person name="Wiebe D."/>
            <person name="Balcewich B."/>
            <person name="Alfa M."/>
            <person name="Bernier A.-M."/>
        </authorList>
    </citation>
    <scope>NUCLEOTIDE SEQUENCE [LARGE SCALE GENOMIC DNA]</scope>
    <source>
        <strain evidence="2 3">LCDC99A005</strain>
    </source>
</reference>
<keyword evidence="1" id="KW-0472">Membrane</keyword>
<keyword evidence="3" id="KW-1185">Reference proteome</keyword>
<dbReference type="RefSeq" id="WP_058293998.1">
    <property type="nucleotide sequence ID" value="NZ_CAMRXG010000076.1"/>
</dbReference>
<feature type="transmembrane region" description="Helical" evidence="1">
    <location>
        <begin position="114"/>
        <end position="132"/>
    </location>
</feature>
<name>A0A2A7MDL7_9CLOT</name>
<dbReference type="Proteomes" id="UP000220840">
    <property type="component" value="Unassembled WGS sequence"/>
</dbReference>
<feature type="transmembrane region" description="Helical" evidence="1">
    <location>
        <begin position="188"/>
        <end position="208"/>
    </location>
</feature>
<organism evidence="2 3">
    <name type="scientific">Clostridium neonatale</name>
    <dbReference type="NCBI Taxonomy" id="137838"/>
    <lineage>
        <taxon>Bacteria</taxon>
        <taxon>Bacillati</taxon>
        <taxon>Bacillota</taxon>
        <taxon>Clostridia</taxon>
        <taxon>Eubacteriales</taxon>
        <taxon>Clostridiaceae</taxon>
        <taxon>Clostridium</taxon>
    </lineage>
</organism>
<sequence>MDSNILLNMLKGLFVGGSMLIPGVSGGSMAMILGIYDKLITSVSSFFKHKKQSIIVLGTFVLGAGIGILLFAKPLLYLTDTFTFPMMYLFMGAVVGSIPMIYKKADIKKISLSVILYTILGMAIIFMISFIPEELFSVNLDIGVTDILLLVIAGIVAAIALVLPGISVSYMLLVLGMYEETMKAIDQFYLPYLIPLGVGVLLGIILTTRILEKAMNTYTAPTYLIILGFVIASVIEVFPGIPSGINIIISIGTFLIGYFAIRKLSAFDN</sequence>
<dbReference type="Pfam" id="PF04018">
    <property type="entry name" value="VCA0040-like"/>
    <property type="match status" value="1"/>
</dbReference>
<evidence type="ECO:0000313" key="2">
    <source>
        <dbReference type="EMBL" id="PEG29834.1"/>
    </source>
</evidence>
<feature type="transmembrane region" description="Helical" evidence="1">
    <location>
        <begin position="147"/>
        <end position="176"/>
    </location>
</feature>
<feature type="transmembrane region" description="Helical" evidence="1">
    <location>
        <begin position="82"/>
        <end position="102"/>
    </location>
</feature>
<feature type="transmembrane region" description="Helical" evidence="1">
    <location>
        <begin position="220"/>
        <end position="238"/>
    </location>
</feature>
<comment type="caution">
    <text evidence="2">The sequence shown here is derived from an EMBL/GenBank/DDBJ whole genome shotgun (WGS) entry which is preliminary data.</text>
</comment>
<gene>
    <name evidence="2" type="ORF">CQ394_14365</name>
</gene>
<feature type="transmembrane region" description="Helical" evidence="1">
    <location>
        <begin position="54"/>
        <end position="76"/>
    </location>
</feature>
<dbReference type="STRING" id="137838.GCA_001458595_01103"/>
<proteinExistence type="predicted"/>
<evidence type="ECO:0000256" key="1">
    <source>
        <dbReference type="SAM" id="Phobius"/>
    </source>
</evidence>
<protein>
    <submittedName>
        <fullName evidence="2">DUF368 domain-containing protein</fullName>
    </submittedName>
</protein>
<feature type="transmembrane region" description="Helical" evidence="1">
    <location>
        <begin position="12"/>
        <end position="33"/>
    </location>
</feature>
<dbReference type="OrthoDB" id="9793746at2"/>
<dbReference type="EMBL" id="PDCJ01000002">
    <property type="protein sequence ID" value="PEG29834.1"/>
    <property type="molecule type" value="Genomic_DNA"/>
</dbReference>
<dbReference type="AlphaFoldDB" id="A0A2A7MDL7"/>
<keyword evidence="1" id="KW-0812">Transmembrane</keyword>
<dbReference type="InterPro" id="IPR007163">
    <property type="entry name" value="VCA0040-like"/>
</dbReference>
<dbReference type="PANTHER" id="PTHR37308:SF1">
    <property type="entry name" value="POLYPRENYL-PHOSPHATE TRANSPORTER"/>
    <property type="match status" value="1"/>
</dbReference>
<accession>A0A2A7MDL7</accession>